<dbReference type="InterPro" id="IPR004408">
    <property type="entry name" value="Biotin_CoA_COase_ligase"/>
</dbReference>
<dbReference type="PANTHER" id="PTHR12835:SF5">
    <property type="entry name" value="BIOTIN--PROTEIN LIGASE"/>
    <property type="match status" value="1"/>
</dbReference>
<evidence type="ECO:0000256" key="1">
    <source>
        <dbReference type="ARBA" id="ARBA00022598"/>
    </source>
</evidence>
<gene>
    <name evidence="6" type="primary">birA</name>
    <name evidence="9" type="ORF">DET51_110188</name>
    <name evidence="8" type="ORF">DET64_110188</name>
</gene>
<evidence type="ECO:0000313" key="9">
    <source>
        <dbReference type="EMBL" id="RCW31929.1"/>
    </source>
</evidence>
<feature type="domain" description="BPL/LPL catalytic" evidence="7">
    <location>
        <begin position="62"/>
        <end position="251"/>
    </location>
</feature>
<accession>A0A368USZ3</accession>
<dbReference type="EC" id="6.3.4.15" evidence="6"/>
<dbReference type="GO" id="GO:0006355">
    <property type="term" value="P:regulation of DNA-templated transcription"/>
    <property type="evidence" value="ECO:0007669"/>
    <property type="project" value="UniProtKB-UniRule"/>
</dbReference>
<keyword evidence="6" id="KW-0238">DNA-binding</keyword>
<evidence type="ECO:0000259" key="7">
    <source>
        <dbReference type="PROSITE" id="PS51733"/>
    </source>
</evidence>
<feature type="DNA-binding region" description="H-T-H motif" evidence="6">
    <location>
        <begin position="18"/>
        <end position="37"/>
    </location>
</feature>
<dbReference type="GO" id="GO:0003677">
    <property type="term" value="F:DNA binding"/>
    <property type="evidence" value="ECO:0007669"/>
    <property type="project" value="UniProtKB-UniRule"/>
</dbReference>
<dbReference type="Pfam" id="PF08279">
    <property type="entry name" value="HTH_11"/>
    <property type="match status" value="1"/>
</dbReference>
<keyword evidence="3 6" id="KW-0067">ATP-binding</keyword>
<keyword evidence="6" id="KW-0678">Repressor</keyword>
<dbReference type="Pfam" id="PF02237">
    <property type="entry name" value="BPL_C"/>
    <property type="match status" value="1"/>
</dbReference>
<dbReference type="PANTHER" id="PTHR12835">
    <property type="entry name" value="BIOTIN PROTEIN LIGASE"/>
    <property type="match status" value="1"/>
</dbReference>
<evidence type="ECO:0000256" key="4">
    <source>
        <dbReference type="ARBA" id="ARBA00023267"/>
    </source>
</evidence>
<dbReference type="GO" id="GO:0004077">
    <property type="term" value="F:biotin--[biotin carboxyl-carrier protein] ligase activity"/>
    <property type="evidence" value="ECO:0007669"/>
    <property type="project" value="UniProtKB-UniRule"/>
</dbReference>
<dbReference type="Proteomes" id="UP000253065">
    <property type="component" value="Unassembled WGS sequence"/>
</dbReference>
<dbReference type="EMBL" id="QNSA01000010">
    <property type="protein sequence ID" value="RBP70544.1"/>
    <property type="molecule type" value="Genomic_DNA"/>
</dbReference>
<comment type="caution">
    <text evidence="9">The sequence shown here is derived from an EMBL/GenBank/DDBJ whole genome shotgun (WGS) entry which is preliminary data.</text>
</comment>
<dbReference type="RefSeq" id="WP_041654544.1">
    <property type="nucleotide sequence ID" value="NZ_CALIOX010000020.1"/>
</dbReference>
<keyword evidence="2 6" id="KW-0547">Nucleotide-binding</keyword>
<dbReference type="AlphaFoldDB" id="A0A368USZ3"/>
<dbReference type="CDD" id="cd00090">
    <property type="entry name" value="HTH_ARSR"/>
    <property type="match status" value="1"/>
</dbReference>
<evidence type="ECO:0000256" key="6">
    <source>
        <dbReference type="HAMAP-Rule" id="MF_00978"/>
    </source>
</evidence>
<comment type="function">
    <text evidence="6">Acts both as a biotin--[acetyl-CoA-carboxylase] ligase and a biotin-operon repressor. In the presence of ATP, BirA activates biotin to form the BirA-biotinyl-5'-adenylate (BirA-bio-5'-AMP or holoBirA) complex. HoloBirA can either transfer the biotinyl moiety to the biotin carboxyl carrier protein (BCCP) subunit of acetyl-CoA carboxylase, or bind to the biotin operator site and inhibit transcription of the operon.</text>
</comment>
<dbReference type="InterPro" id="IPR013196">
    <property type="entry name" value="HTH_11"/>
</dbReference>
<dbReference type="InterPro" id="IPR004143">
    <property type="entry name" value="BPL_LPL_catalytic"/>
</dbReference>
<keyword evidence="6" id="KW-0805">Transcription regulation</keyword>
<dbReference type="NCBIfam" id="TIGR00121">
    <property type="entry name" value="birA_ligase"/>
    <property type="match status" value="1"/>
</dbReference>
<keyword evidence="11" id="KW-1185">Reference proteome</keyword>
<dbReference type="Pfam" id="PF03099">
    <property type="entry name" value="BPL_LplA_LipB"/>
    <property type="match status" value="1"/>
</dbReference>
<comment type="similarity">
    <text evidence="6">Belongs to the biotin--protein ligase family.</text>
</comment>
<dbReference type="SUPFAM" id="SSF50037">
    <property type="entry name" value="C-terminal domain of transcriptional repressors"/>
    <property type="match status" value="1"/>
</dbReference>
<dbReference type="Gene3D" id="1.10.10.10">
    <property type="entry name" value="Winged helix-like DNA-binding domain superfamily/Winged helix DNA-binding domain"/>
    <property type="match status" value="1"/>
</dbReference>
<dbReference type="GO" id="GO:0005737">
    <property type="term" value="C:cytoplasm"/>
    <property type="evidence" value="ECO:0007669"/>
    <property type="project" value="TreeGrafter"/>
</dbReference>
<evidence type="ECO:0000256" key="3">
    <source>
        <dbReference type="ARBA" id="ARBA00022840"/>
    </source>
</evidence>
<dbReference type="PROSITE" id="PS51733">
    <property type="entry name" value="BPL_LPL_CATALYTIC"/>
    <property type="match status" value="1"/>
</dbReference>
<dbReference type="HAMAP" id="MF_00978">
    <property type="entry name" value="Bifunct_BirA"/>
    <property type="match status" value="1"/>
</dbReference>
<dbReference type="GO" id="GO:0005524">
    <property type="term" value="F:ATP binding"/>
    <property type="evidence" value="ECO:0007669"/>
    <property type="project" value="UniProtKB-UniRule"/>
</dbReference>
<feature type="binding site" evidence="6">
    <location>
        <position position="183"/>
    </location>
    <ligand>
        <name>biotin</name>
        <dbReference type="ChEBI" id="CHEBI:57586"/>
    </ligand>
</feature>
<dbReference type="Gene3D" id="3.30.930.10">
    <property type="entry name" value="Bira Bifunctional Protein, Domain 2"/>
    <property type="match status" value="1"/>
</dbReference>
<dbReference type="Proteomes" id="UP000252795">
    <property type="component" value="Unassembled WGS sequence"/>
</dbReference>
<keyword evidence="6" id="KW-0804">Transcription</keyword>
<feature type="binding site" evidence="6">
    <location>
        <begin position="90"/>
        <end position="92"/>
    </location>
    <ligand>
        <name>biotin</name>
        <dbReference type="ChEBI" id="CHEBI:57586"/>
    </ligand>
</feature>
<dbReference type="InterPro" id="IPR045864">
    <property type="entry name" value="aa-tRNA-synth_II/BPL/LPL"/>
</dbReference>
<proteinExistence type="inferred from homology"/>
<name>A0A368USZ3_MARNT</name>
<reference evidence="9 10" key="1">
    <citation type="submission" date="2018-07" db="EMBL/GenBank/DDBJ databases">
        <title>Freshwater and sediment microbial communities from various areas in North America, analyzing microbe dynamics in response to fracking.</title>
        <authorList>
            <person name="Lamendella R."/>
        </authorList>
    </citation>
    <scope>NUCLEOTIDE SEQUENCE [LARGE SCALE GENOMIC DNA]</scope>
    <source>
        <strain evidence="9 10">114E</strain>
        <strain evidence="8 11">114E_o</strain>
    </source>
</reference>
<dbReference type="EMBL" id="QPJB01000010">
    <property type="protein sequence ID" value="RCW31929.1"/>
    <property type="molecule type" value="Genomic_DNA"/>
</dbReference>
<keyword evidence="1 6" id="KW-0436">Ligase</keyword>
<evidence type="ECO:0000313" key="11">
    <source>
        <dbReference type="Proteomes" id="UP000253065"/>
    </source>
</evidence>
<dbReference type="SUPFAM" id="SSF55681">
    <property type="entry name" value="Class II aaRS and biotin synthetases"/>
    <property type="match status" value="1"/>
</dbReference>
<dbReference type="GeneID" id="31820072"/>
<feature type="binding site" evidence="6">
    <location>
        <begin position="116"/>
        <end position="118"/>
    </location>
    <ligand>
        <name>biotin</name>
        <dbReference type="ChEBI" id="CHEBI:57586"/>
    </ligand>
</feature>
<dbReference type="InterPro" id="IPR030855">
    <property type="entry name" value="Bifunct_BirA"/>
</dbReference>
<dbReference type="InterPro" id="IPR003142">
    <property type="entry name" value="BPL_C"/>
</dbReference>
<dbReference type="InterPro" id="IPR036390">
    <property type="entry name" value="WH_DNA-bd_sf"/>
</dbReference>
<dbReference type="Gene3D" id="2.30.30.100">
    <property type="match status" value="1"/>
</dbReference>
<evidence type="ECO:0000313" key="10">
    <source>
        <dbReference type="Proteomes" id="UP000252795"/>
    </source>
</evidence>
<feature type="binding site" evidence="6">
    <location>
        <position position="112"/>
    </location>
    <ligand>
        <name>biotin</name>
        <dbReference type="ChEBI" id="CHEBI:57586"/>
    </ligand>
</feature>
<dbReference type="InterPro" id="IPR011991">
    <property type="entry name" value="ArsR-like_HTH"/>
</dbReference>
<evidence type="ECO:0000313" key="8">
    <source>
        <dbReference type="EMBL" id="RBP70544.1"/>
    </source>
</evidence>
<evidence type="ECO:0000256" key="5">
    <source>
        <dbReference type="ARBA" id="ARBA00047846"/>
    </source>
</evidence>
<organism evidence="9 10">
    <name type="scientific">Marinobacter nauticus</name>
    <name type="common">Marinobacter hydrocarbonoclasticus</name>
    <name type="synonym">Marinobacter aquaeolei</name>
    <dbReference type="NCBI Taxonomy" id="2743"/>
    <lineage>
        <taxon>Bacteria</taxon>
        <taxon>Pseudomonadati</taxon>
        <taxon>Pseudomonadota</taxon>
        <taxon>Gammaproteobacteria</taxon>
        <taxon>Pseudomonadales</taxon>
        <taxon>Marinobacteraceae</taxon>
        <taxon>Marinobacter</taxon>
    </lineage>
</organism>
<evidence type="ECO:0000256" key="2">
    <source>
        <dbReference type="ARBA" id="ARBA00022741"/>
    </source>
</evidence>
<dbReference type="CDD" id="cd16442">
    <property type="entry name" value="BPL"/>
    <property type="match status" value="1"/>
</dbReference>
<dbReference type="InterPro" id="IPR008988">
    <property type="entry name" value="Transcriptional_repressor_C"/>
</dbReference>
<comment type="catalytic activity">
    <reaction evidence="5 6">
        <text>biotin + L-lysyl-[protein] + ATP = N(6)-biotinyl-L-lysyl-[protein] + AMP + diphosphate + H(+)</text>
        <dbReference type="Rhea" id="RHEA:11756"/>
        <dbReference type="Rhea" id="RHEA-COMP:9752"/>
        <dbReference type="Rhea" id="RHEA-COMP:10505"/>
        <dbReference type="ChEBI" id="CHEBI:15378"/>
        <dbReference type="ChEBI" id="CHEBI:29969"/>
        <dbReference type="ChEBI" id="CHEBI:30616"/>
        <dbReference type="ChEBI" id="CHEBI:33019"/>
        <dbReference type="ChEBI" id="CHEBI:57586"/>
        <dbReference type="ChEBI" id="CHEBI:83144"/>
        <dbReference type="ChEBI" id="CHEBI:456215"/>
        <dbReference type="EC" id="6.3.4.15"/>
    </reaction>
</comment>
<sequence length="319" mass="34484">MKSNALLSLLSDREIHSGESLAQKLGVSRTAVWKHIRKAIADGTDIRTIRGQGYQLVSALDLLDRDIILGQLNASVRERIQLTVLDEVDSTNAEVARLLTSAPLPVVLSDCQTSGRGRRGRSWASPKGQNLYLSLGLSIKGGFSALDGLSLALGVAVANAIEQVGGGEVGLKWPNDLFAQGQKFGGILVEIQGELQEGCVQVIAGIGINVHMTQAEDVDQPWTSLDKRWPDQAWVRNQLAAGMITHILAAVTEFEAGGFRKFRERWQRRDIFNGLPLVTRDGELKGVGGGIDETGNYLLKTAEGEIPVRAGDISLRVSE</sequence>
<protein>
    <recommendedName>
        <fullName evidence="6">Bifunctional ligase/repressor BirA</fullName>
    </recommendedName>
    <alternativeName>
        <fullName evidence="6">Biotin operon repressor</fullName>
    </alternativeName>
    <alternativeName>
        <fullName evidence="6">Biotin--[acetyl-CoA-carboxylase] ligase</fullName>
        <ecNumber evidence="6">6.3.4.15</ecNumber>
    </alternativeName>
    <alternativeName>
        <fullName evidence="6">Biotin--protein ligase</fullName>
    </alternativeName>
    <alternativeName>
        <fullName evidence="6">Biotin-[acetyl-CoA carboxylase] synthetase</fullName>
    </alternativeName>
</protein>
<dbReference type="InterPro" id="IPR036388">
    <property type="entry name" value="WH-like_DNA-bd_sf"/>
</dbReference>
<keyword evidence="4 6" id="KW-0092">Biotin</keyword>
<dbReference type="SUPFAM" id="SSF46785">
    <property type="entry name" value="Winged helix' DNA-binding domain"/>
    <property type="match status" value="1"/>
</dbReference>